<dbReference type="Gene3D" id="2.40.170.20">
    <property type="entry name" value="TonB-dependent receptor, beta-barrel domain"/>
    <property type="match status" value="1"/>
</dbReference>
<evidence type="ECO:0000256" key="6">
    <source>
        <dbReference type="ARBA" id="ARBA00023077"/>
    </source>
</evidence>
<dbReference type="Pfam" id="PF07715">
    <property type="entry name" value="Plug"/>
    <property type="match status" value="1"/>
</dbReference>
<keyword evidence="5 10" id="KW-0812">Transmembrane</keyword>
<sequence length="806" mass="90576">MAIPACPRYKIPALLLAAAVQTAYAQNGGDAVQAVLEEVKVSGRRTGNTTEKQQSYTINNMNTATGMALSVKDTPQSVGVLTRSQLDDRALNSLDDALNTATGVNVVREASRLRFQTRGFFVDQIGEDGLTHNVAGRQGLSDNVEVSPNTDLAVYDHVEILRGAAGLTVAQSEPGGTVNLIRKRPTAKFQHIGEASFDKWGTRRGMLDVSGSLLSAAGLRGRVVGVHEHSESFKDRVNGRKNVLYGTLEADVGANGLFSLGGLYQKSHDKPDFTGILLPCVDPENSFGERCGNTPEIMPRNTYLAQNWTRGESARKNLFAKFKWGFDNGWKAGADANYTRTKSDSRIGTFVTEAVTWPGAASTGGRSTHSIHPFRYQKTDKQYGLKFDLSGQYGLWGGTHDFYAAYTFNKENTRSRFTRYWNKTARYYPDYGGYWRLENNSYPIYGIRGDEVPEPDWNELDGTEKTVYDSRFGGNQVLYYDLNSYYNKASNHGFALSNRFNWGRWHLLAGARYTRYRNHSAKILDIWDGERKLPRADYEHFSDLKGSKWIPYAGITYDITPQHSLYASYTGVFKPQENTDTTHRNLLPPVLGNNLEVGWKAALFDNKLNASVSLFRIVQKNRGIAVVDNNFMTAMNPVGRVISQGIDAELAGSLTPDWQIFAGYTYNKSRYSRAEKPKRRCFDWNTFTEVECLGRAWDEDLNFSRHTPQHMFRLYTSYTLPGGKWQIGAGVNAQSKTSSLYNISQGGYAVWSGHVQYRINKNAYVSLIGKNLGDKIYFENNAYRTRSRNNFYGTPRSYTLKAGWRF</sequence>
<dbReference type="PANTHER" id="PTHR32552">
    <property type="entry name" value="FERRICHROME IRON RECEPTOR-RELATED"/>
    <property type="match status" value="1"/>
</dbReference>
<comment type="subcellular location">
    <subcellularLocation>
        <location evidence="1 10">Cell outer membrane</location>
        <topology evidence="1 10">Multi-pass membrane protein</topology>
    </subcellularLocation>
</comment>
<evidence type="ECO:0000256" key="3">
    <source>
        <dbReference type="ARBA" id="ARBA00022448"/>
    </source>
</evidence>
<evidence type="ECO:0000256" key="8">
    <source>
        <dbReference type="ARBA" id="ARBA00023170"/>
    </source>
</evidence>
<dbReference type="Pfam" id="PF00593">
    <property type="entry name" value="TonB_dep_Rec_b-barrel"/>
    <property type="match status" value="1"/>
</dbReference>
<feature type="chain" id="PRO_5016878727" evidence="12">
    <location>
        <begin position="26"/>
        <end position="806"/>
    </location>
</feature>
<dbReference type="GO" id="GO:0015344">
    <property type="term" value="F:siderophore uptake transmembrane transporter activity"/>
    <property type="evidence" value="ECO:0007669"/>
    <property type="project" value="TreeGrafter"/>
</dbReference>
<keyword evidence="3 10" id="KW-0813">Transport</keyword>
<feature type="domain" description="TonB-dependent receptor-like beta-barrel" evidence="13">
    <location>
        <begin position="328"/>
        <end position="772"/>
    </location>
</feature>
<dbReference type="PANTHER" id="PTHR32552:SF74">
    <property type="entry name" value="HYDROXAMATE SIDEROPHORE RECEPTOR FHUE"/>
    <property type="match status" value="1"/>
</dbReference>
<evidence type="ECO:0000259" key="13">
    <source>
        <dbReference type="Pfam" id="PF00593"/>
    </source>
</evidence>
<protein>
    <submittedName>
        <fullName evidence="15">Ferric-pseudobactin 358 receptor</fullName>
    </submittedName>
</protein>
<accession>A0A377QZC5</accession>
<keyword evidence="16" id="KW-1185">Reference proteome</keyword>
<name>A0A377QZC5_9NEIS</name>
<proteinExistence type="inferred from homology"/>
<gene>
    <name evidence="15" type="primary">pupA</name>
    <name evidence="15" type="ORF">NCTC13336_00544</name>
</gene>
<keyword evidence="6 11" id="KW-0798">TonB box</keyword>
<dbReference type="InterPro" id="IPR000531">
    <property type="entry name" value="Beta-barrel_TonB"/>
</dbReference>
<evidence type="ECO:0000313" key="16">
    <source>
        <dbReference type="Proteomes" id="UP000254293"/>
    </source>
</evidence>
<keyword evidence="7 10" id="KW-0472">Membrane</keyword>
<dbReference type="PROSITE" id="PS52016">
    <property type="entry name" value="TONB_DEPENDENT_REC_3"/>
    <property type="match status" value="1"/>
</dbReference>
<evidence type="ECO:0000313" key="15">
    <source>
        <dbReference type="EMBL" id="STR00342.1"/>
    </source>
</evidence>
<dbReference type="GO" id="GO:0009279">
    <property type="term" value="C:cell outer membrane"/>
    <property type="evidence" value="ECO:0007669"/>
    <property type="project" value="UniProtKB-SubCell"/>
</dbReference>
<dbReference type="AlphaFoldDB" id="A0A377QZC5"/>
<dbReference type="Gene3D" id="2.170.130.10">
    <property type="entry name" value="TonB-dependent receptor, plug domain"/>
    <property type="match status" value="1"/>
</dbReference>
<evidence type="ECO:0000256" key="2">
    <source>
        <dbReference type="ARBA" id="ARBA00009810"/>
    </source>
</evidence>
<dbReference type="Proteomes" id="UP000254293">
    <property type="component" value="Unassembled WGS sequence"/>
</dbReference>
<feature type="signal peptide" evidence="12">
    <location>
        <begin position="1"/>
        <end position="25"/>
    </location>
</feature>
<evidence type="ECO:0000256" key="7">
    <source>
        <dbReference type="ARBA" id="ARBA00023136"/>
    </source>
</evidence>
<evidence type="ECO:0000259" key="14">
    <source>
        <dbReference type="Pfam" id="PF07715"/>
    </source>
</evidence>
<organism evidence="15 16">
    <name type="scientific">Kingella potus</name>
    <dbReference type="NCBI Taxonomy" id="265175"/>
    <lineage>
        <taxon>Bacteria</taxon>
        <taxon>Pseudomonadati</taxon>
        <taxon>Pseudomonadota</taxon>
        <taxon>Betaproteobacteria</taxon>
        <taxon>Neisseriales</taxon>
        <taxon>Neisseriaceae</taxon>
        <taxon>Kingella</taxon>
    </lineage>
</organism>
<evidence type="ECO:0000256" key="1">
    <source>
        <dbReference type="ARBA" id="ARBA00004571"/>
    </source>
</evidence>
<evidence type="ECO:0000256" key="12">
    <source>
        <dbReference type="SAM" id="SignalP"/>
    </source>
</evidence>
<feature type="domain" description="TonB-dependent receptor plug" evidence="14">
    <location>
        <begin position="71"/>
        <end position="177"/>
    </location>
</feature>
<evidence type="ECO:0000256" key="11">
    <source>
        <dbReference type="RuleBase" id="RU003357"/>
    </source>
</evidence>
<dbReference type="InterPro" id="IPR036942">
    <property type="entry name" value="Beta-barrel_TonB_sf"/>
</dbReference>
<evidence type="ECO:0000256" key="4">
    <source>
        <dbReference type="ARBA" id="ARBA00022452"/>
    </source>
</evidence>
<keyword evidence="9 10" id="KW-0998">Cell outer membrane</keyword>
<evidence type="ECO:0000256" key="5">
    <source>
        <dbReference type="ARBA" id="ARBA00022692"/>
    </source>
</evidence>
<dbReference type="InterPro" id="IPR039426">
    <property type="entry name" value="TonB-dep_rcpt-like"/>
</dbReference>
<reference evidence="15 16" key="1">
    <citation type="submission" date="2018-06" db="EMBL/GenBank/DDBJ databases">
        <authorList>
            <consortium name="Pathogen Informatics"/>
            <person name="Doyle S."/>
        </authorList>
    </citation>
    <scope>NUCLEOTIDE SEQUENCE [LARGE SCALE GENOMIC DNA]</scope>
    <source>
        <strain evidence="15 16">NCTC13336</strain>
    </source>
</reference>
<evidence type="ECO:0000256" key="9">
    <source>
        <dbReference type="ARBA" id="ARBA00023237"/>
    </source>
</evidence>
<dbReference type="InterPro" id="IPR037066">
    <property type="entry name" value="Plug_dom_sf"/>
</dbReference>
<dbReference type="SUPFAM" id="SSF56935">
    <property type="entry name" value="Porins"/>
    <property type="match status" value="1"/>
</dbReference>
<dbReference type="InterPro" id="IPR012910">
    <property type="entry name" value="Plug_dom"/>
</dbReference>
<evidence type="ECO:0000256" key="10">
    <source>
        <dbReference type="PROSITE-ProRule" id="PRU01360"/>
    </source>
</evidence>
<dbReference type="CDD" id="cd01347">
    <property type="entry name" value="ligand_gated_channel"/>
    <property type="match status" value="1"/>
</dbReference>
<keyword evidence="4 10" id="KW-1134">Transmembrane beta strand</keyword>
<dbReference type="RefSeq" id="WP_172461193.1">
    <property type="nucleotide sequence ID" value="NZ_UGJJ01000001.1"/>
</dbReference>
<comment type="similarity">
    <text evidence="2 10 11">Belongs to the TonB-dependent receptor family.</text>
</comment>
<keyword evidence="12" id="KW-0732">Signal</keyword>
<keyword evidence="8 15" id="KW-0675">Receptor</keyword>
<dbReference type="EMBL" id="UGJJ01000001">
    <property type="protein sequence ID" value="STR00342.1"/>
    <property type="molecule type" value="Genomic_DNA"/>
</dbReference>